<keyword evidence="9" id="KW-1185">Reference proteome</keyword>
<feature type="region of interest" description="Disordered" evidence="6">
    <location>
        <begin position="283"/>
        <end position="308"/>
    </location>
</feature>
<feature type="compositionally biased region" description="Basic and acidic residues" evidence="6">
    <location>
        <begin position="335"/>
        <end position="344"/>
    </location>
</feature>
<accession>A0A6A6KQN1</accession>
<protein>
    <recommendedName>
        <fullName evidence="7">AP2/ERF domain-containing protein</fullName>
    </recommendedName>
</protein>
<dbReference type="GO" id="GO:0003677">
    <property type="term" value="F:DNA binding"/>
    <property type="evidence" value="ECO:0007669"/>
    <property type="project" value="UniProtKB-KW"/>
</dbReference>
<evidence type="ECO:0000313" key="8">
    <source>
        <dbReference type="EMBL" id="KAF2289749.1"/>
    </source>
</evidence>
<evidence type="ECO:0000256" key="2">
    <source>
        <dbReference type="ARBA" id="ARBA00023015"/>
    </source>
</evidence>
<dbReference type="PANTHER" id="PTHR33623">
    <property type="entry name" value="OS04G0572500 PROTEIN"/>
    <property type="match status" value="1"/>
</dbReference>
<reference evidence="8 9" key="1">
    <citation type="journal article" date="2020" name="Mol. Plant">
        <title>The Chromosome-Based Rubber Tree Genome Provides New Insights into Spurge Genome Evolution and Rubber Biosynthesis.</title>
        <authorList>
            <person name="Liu J."/>
            <person name="Shi C."/>
            <person name="Shi C.C."/>
            <person name="Li W."/>
            <person name="Zhang Q.J."/>
            <person name="Zhang Y."/>
            <person name="Li K."/>
            <person name="Lu H.F."/>
            <person name="Shi C."/>
            <person name="Zhu S.T."/>
            <person name="Xiao Z.Y."/>
            <person name="Nan H."/>
            <person name="Yue Y."/>
            <person name="Zhu X.G."/>
            <person name="Wu Y."/>
            <person name="Hong X.N."/>
            <person name="Fan G.Y."/>
            <person name="Tong Y."/>
            <person name="Zhang D."/>
            <person name="Mao C.L."/>
            <person name="Liu Y.L."/>
            <person name="Hao S.J."/>
            <person name="Liu W.Q."/>
            <person name="Lv M.Q."/>
            <person name="Zhang H.B."/>
            <person name="Liu Y."/>
            <person name="Hu-Tang G.R."/>
            <person name="Wang J.P."/>
            <person name="Wang J.H."/>
            <person name="Sun Y.H."/>
            <person name="Ni S.B."/>
            <person name="Chen W.B."/>
            <person name="Zhang X.C."/>
            <person name="Jiao Y.N."/>
            <person name="Eichler E.E."/>
            <person name="Li G.H."/>
            <person name="Liu X."/>
            <person name="Gao L.Z."/>
        </authorList>
    </citation>
    <scope>NUCLEOTIDE SEQUENCE [LARGE SCALE GENOMIC DNA]</scope>
    <source>
        <strain evidence="9">cv. GT1</strain>
        <tissue evidence="8">Leaf</tissue>
    </source>
</reference>
<feature type="region of interest" description="Disordered" evidence="6">
    <location>
        <begin position="413"/>
        <end position="432"/>
    </location>
</feature>
<evidence type="ECO:0000313" key="9">
    <source>
        <dbReference type="Proteomes" id="UP000467840"/>
    </source>
</evidence>
<evidence type="ECO:0000256" key="3">
    <source>
        <dbReference type="ARBA" id="ARBA00023125"/>
    </source>
</evidence>
<feature type="region of interest" description="Disordered" evidence="6">
    <location>
        <begin position="217"/>
        <end position="240"/>
    </location>
</feature>
<gene>
    <name evidence="8" type="ORF">GH714_038464</name>
</gene>
<evidence type="ECO:0000256" key="6">
    <source>
        <dbReference type="SAM" id="MobiDB-lite"/>
    </source>
</evidence>
<dbReference type="InterPro" id="IPR016177">
    <property type="entry name" value="DNA-bd_dom_sf"/>
</dbReference>
<dbReference type="EMBL" id="JAAGAX010000016">
    <property type="protein sequence ID" value="KAF2289749.1"/>
    <property type="molecule type" value="Genomic_DNA"/>
</dbReference>
<feature type="compositionally biased region" description="Acidic residues" evidence="6">
    <location>
        <begin position="354"/>
        <end position="370"/>
    </location>
</feature>
<dbReference type="Proteomes" id="UP000467840">
    <property type="component" value="Chromosome 8"/>
</dbReference>
<dbReference type="PROSITE" id="PS51032">
    <property type="entry name" value="AP2_ERF"/>
    <property type="match status" value="1"/>
</dbReference>
<dbReference type="InterPro" id="IPR036955">
    <property type="entry name" value="AP2/ERF_dom_sf"/>
</dbReference>
<feature type="region of interest" description="Disordered" evidence="6">
    <location>
        <begin position="335"/>
        <end position="370"/>
    </location>
</feature>
<dbReference type="SMART" id="SM00380">
    <property type="entry name" value="AP2"/>
    <property type="match status" value="1"/>
</dbReference>
<keyword evidence="2" id="KW-0805">Transcription regulation</keyword>
<comment type="caution">
    <text evidence="8">The sequence shown here is derived from an EMBL/GenBank/DDBJ whole genome shotgun (WGS) entry which is preliminary data.</text>
</comment>
<sequence length="719" mass="82599">MSQKPLHQLLQEDQEPFLLKNYIADKRCQLKKPSPKTHLQIKKRKPISDTAYFPHNFCKNACFLSVNNSPDLRKSPLFEFQSPSKSPCKSPNAIFLHIPTKTAALLLEAALRIQKQSLSPLSPKAKNNNGFGLFGSLIKRITHRNKTRTREITSDGVKASVKDIRRWGSSLSRRKLSNERESKREQEIMVNIHKKSDCEMGFSCSCNGRPSSAVWSETNEEKSWDLDLETSSSSQSEEEEDCVGNFEFVNKLIDVDGINTDFASYDNHTCENLFHFVLRRSPSTGHGTPDFPSPATSPSHHKTEDKENNDVESLMNFQDKENNDVESLMNFQVKQETKEEDKEQCSPVSVLDPPFEDDDDGHDDQSEDNGFDIECSYEIVRRAKQQLLQKLSRFEKLAELDPVELEKRMLEQEEEIDDQEEEVEGEDDELDLSDGEQNIDRFIIEELRKTSFCRLRKIPRDMKRLVSDLINEEEQEQEYFADREAMVKRVCKRFESWKEVESNTIDMMVEQDFKREEVNGWKSQQTDLKMGTQKRKAGRKKFMETRHPVYKGVRRRNGKWVSELRQPHAKPRIWLGTFSRPEMAARAYDVAALALRGDSASLNFPESAHLLPRVGSTSVRDIQCAALEAADQSYVHVDQFQCSSSSSFSPSMTKEDGSDKVEEGCKRKVFLDEEELFNMPALLDSMAEGLILTPPAMKRGFSWNDVDDDHPVDSTLWSD</sequence>
<dbReference type="PANTHER" id="PTHR33623:SF5">
    <property type="entry name" value="HISTONE-LYSINE N-METHYLTRANSFERASE SETD1B-LIKE PROTEIN"/>
    <property type="match status" value="1"/>
</dbReference>
<keyword evidence="4" id="KW-0804">Transcription</keyword>
<evidence type="ECO:0000256" key="5">
    <source>
        <dbReference type="ARBA" id="ARBA00023242"/>
    </source>
</evidence>
<feature type="domain" description="AP2/ERF" evidence="7">
    <location>
        <begin position="549"/>
        <end position="605"/>
    </location>
</feature>
<dbReference type="Gene3D" id="3.30.730.10">
    <property type="entry name" value="AP2/ERF domain"/>
    <property type="match status" value="1"/>
</dbReference>
<organism evidence="8 9">
    <name type="scientific">Hevea brasiliensis</name>
    <name type="common">Para rubber tree</name>
    <name type="synonym">Siphonia brasiliensis</name>
    <dbReference type="NCBI Taxonomy" id="3981"/>
    <lineage>
        <taxon>Eukaryota</taxon>
        <taxon>Viridiplantae</taxon>
        <taxon>Streptophyta</taxon>
        <taxon>Embryophyta</taxon>
        <taxon>Tracheophyta</taxon>
        <taxon>Spermatophyta</taxon>
        <taxon>Magnoliopsida</taxon>
        <taxon>eudicotyledons</taxon>
        <taxon>Gunneridae</taxon>
        <taxon>Pentapetalae</taxon>
        <taxon>rosids</taxon>
        <taxon>fabids</taxon>
        <taxon>Malpighiales</taxon>
        <taxon>Euphorbiaceae</taxon>
        <taxon>Crotonoideae</taxon>
        <taxon>Micrandreae</taxon>
        <taxon>Hevea</taxon>
    </lineage>
</organism>
<keyword evidence="3" id="KW-0238">DNA-binding</keyword>
<dbReference type="Pfam" id="PF00847">
    <property type="entry name" value="AP2"/>
    <property type="match status" value="1"/>
</dbReference>
<dbReference type="SUPFAM" id="SSF54171">
    <property type="entry name" value="DNA-binding domain"/>
    <property type="match status" value="1"/>
</dbReference>
<dbReference type="InterPro" id="IPR001471">
    <property type="entry name" value="AP2/ERF_dom"/>
</dbReference>
<dbReference type="AlphaFoldDB" id="A0A6A6KQN1"/>
<dbReference type="GO" id="GO:0003700">
    <property type="term" value="F:DNA-binding transcription factor activity"/>
    <property type="evidence" value="ECO:0007669"/>
    <property type="project" value="InterPro"/>
</dbReference>
<evidence type="ECO:0000256" key="1">
    <source>
        <dbReference type="ARBA" id="ARBA00004123"/>
    </source>
</evidence>
<dbReference type="CDD" id="cd00018">
    <property type="entry name" value="AP2"/>
    <property type="match status" value="1"/>
</dbReference>
<name>A0A6A6KQN1_HEVBR</name>
<proteinExistence type="predicted"/>
<comment type="subcellular location">
    <subcellularLocation>
        <location evidence="1">Nucleus</location>
    </subcellularLocation>
</comment>
<dbReference type="PRINTS" id="PR00367">
    <property type="entry name" value="ETHRSPELEMNT"/>
</dbReference>
<dbReference type="GO" id="GO:0005634">
    <property type="term" value="C:nucleus"/>
    <property type="evidence" value="ECO:0007669"/>
    <property type="project" value="UniProtKB-SubCell"/>
</dbReference>
<evidence type="ECO:0000259" key="7">
    <source>
        <dbReference type="PROSITE" id="PS51032"/>
    </source>
</evidence>
<evidence type="ECO:0000256" key="4">
    <source>
        <dbReference type="ARBA" id="ARBA00023163"/>
    </source>
</evidence>
<keyword evidence="5" id="KW-0539">Nucleus</keyword>